<feature type="region of interest" description="Disordered" evidence="3">
    <location>
        <begin position="141"/>
        <end position="166"/>
    </location>
</feature>
<name>A0ABW5YII5_9FLAO</name>
<keyword evidence="1" id="KW-0238">DNA-binding</keyword>
<keyword evidence="2" id="KW-0233">DNA recombination</keyword>
<dbReference type="Gene3D" id="1.10.150.130">
    <property type="match status" value="1"/>
</dbReference>
<dbReference type="EMBL" id="JBHUPC010000010">
    <property type="protein sequence ID" value="MFD2890849.1"/>
    <property type="molecule type" value="Genomic_DNA"/>
</dbReference>
<dbReference type="InterPro" id="IPR013762">
    <property type="entry name" value="Integrase-like_cat_sf"/>
</dbReference>
<feature type="compositionally biased region" description="Basic and acidic residues" evidence="3">
    <location>
        <begin position="146"/>
        <end position="157"/>
    </location>
</feature>
<dbReference type="Gene3D" id="1.10.443.10">
    <property type="entry name" value="Intergrase catalytic core"/>
    <property type="match status" value="1"/>
</dbReference>
<organism evidence="5 6">
    <name type="scientific">Flavobacterium chuncheonense</name>
    <dbReference type="NCBI Taxonomy" id="2026653"/>
    <lineage>
        <taxon>Bacteria</taxon>
        <taxon>Pseudomonadati</taxon>
        <taxon>Bacteroidota</taxon>
        <taxon>Flavobacteriia</taxon>
        <taxon>Flavobacteriales</taxon>
        <taxon>Flavobacteriaceae</taxon>
        <taxon>Flavobacterium</taxon>
    </lineage>
</organism>
<dbReference type="CDD" id="cd00397">
    <property type="entry name" value="DNA_BRE_C"/>
    <property type="match status" value="1"/>
</dbReference>
<evidence type="ECO:0000256" key="2">
    <source>
        <dbReference type="ARBA" id="ARBA00023172"/>
    </source>
</evidence>
<keyword evidence="6" id="KW-1185">Reference proteome</keyword>
<evidence type="ECO:0000313" key="5">
    <source>
        <dbReference type="EMBL" id="MFD2890849.1"/>
    </source>
</evidence>
<dbReference type="InterPro" id="IPR010998">
    <property type="entry name" value="Integrase_recombinase_N"/>
</dbReference>
<dbReference type="Pfam" id="PF00589">
    <property type="entry name" value="Phage_integrase"/>
    <property type="match status" value="1"/>
</dbReference>
<evidence type="ECO:0000256" key="3">
    <source>
        <dbReference type="SAM" id="MobiDB-lite"/>
    </source>
</evidence>
<sequence>MSKLICTLHKVYDLVYDLEYNNVENLKYIAFQLDALTKDKTMSKPQFSTPKIYTGGVTISDWKLLTTQQKEEALNKDWYVYFSFRSPDTGKLVRQNPIKGHANSYKNKQERVKYLTVMRDALELLLKKGFNPFTENDFESLYATPKDSKPKEKEVTPKKSSTPTPVAKPKIKVAKVATPVEKKTSIQEAFDTVLNIKKNVMNKTSFSGYRLRITKFLNSLPDSSLPIESITKKDAILFLNTILENTSARNRNNYRTDLNSFFSELENNEFIPHNFITKINVLKTTPERNKTFTDSIQEDIYQFLEEKDPTLLLFIKFISYNFLRPVEVCRLKVKDIDIKERKLYVRAKNQPVKIKIIPEILISEIPDLKELNPENYFFTPYGYGQQWEAEENNRRDHYSKQFNKTVKGEFNLNKDYGLYSFRHTFITKLYRKLRETESAHVAKSNLMLITGHSTMTALEKYLRDIDAELPQDYSHLLQ</sequence>
<accession>A0ABW5YII5</accession>
<dbReference type="PROSITE" id="PS51898">
    <property type="entry name" value="TYR_RECOMBINASE"/>
    <property type="match status" value="1"/>
</dbReference>
<evidence type="ECO:0000259" key="4">
    <source>
        <dbReference type="PROSITE" id="PS51898"/>
    </source>
</evidence>
<evidence type="ECO:0000313" key="6">
    <source>
        <dbReference type="Proteomes" id="UP001597534"/>
    </source>
</evidence>
<dbReference type="Proteomes" id="UP001597534">
    <property type="component" value="Unassembled WGS sequence"/>
</dbReference>
<dbReference type="InterPro" id="IPR002104">
    <property type="entry name" value="Integrase_catalytic"/>
</dbReference>
<protein>
    <submittedName>
        <fullName evidence="5">Tyrosine-type recombinase/integrase</fullName>
    </submittedName>
</protein>
<proteinExistence type="predicted"/>
<gene>
    <name evidence="5" type="ORF">ACFS5J_02350</name>
</gene>
<dbReference type="InterPro" id="IPR011010">
    <property type="entry name" value="DNA_brk_join_enz"/>
</dbReference>
<dbReference type="RefSeq" id="WP_379810361.1">
    <property type="nucleotide sequence ID" value="NZ_JBHUPC010000010.1"/>
</dbReference>
<feature type="domain" description="Tyr recombinase" evidence="4">
    <location>
        <begin position="287"/>
        <end position="474"/>
    </location>
</feature>
<evidence type="ECO:0000256" key="1">
    <source>
        <dbReference type="ARBA" id="ARBA00023125"/>
    </source>
</evidence>
<comment type="caution">
    <text evidence="5">The sequence shown here is derived from an EMBL/GenBank/DDBJ whole genome shotgun (WGS) entry which is preliminary data.</text>
</comment>
<dbReference type="SUPFAM" id="SSF56349">
    <property type="entry name" value="DNA breaking-rejoining enzymes"/>
    <property type="match status" value="1"/>
</dbReference>
<reference evidence="6" key="1">
    <citation type="journal article" date="2019" name="Int. J. Syst. Evol. Microbiol.">
        <title>The Global Catalogue of Microorganisms (GCM) 10K type strain sequencing project: providing services to taxonomists for standard genome sequencing and annotation.</title>
        <authorList>
            <consortium name="The Broad Institute Genomics Platform"/>
            <consortium name="The Broad Institute Genome Sequencing Center for Infectious Disease"/>
            <person name="Wu L."/>
            <person name="Ma J."/>
        </authorList>
    </citation>
    <scope>NUCLEOTIDE SEQUENCE [LARGE SCALE GENOMIC DNA]</scope>
    <source>
        <strain evidence="6">KCTC 22671</strain>
    </source>
</reference>